<accession>A0A4Q0ZLS7</accession>
<evidence type="ECO:0000313" key="7">
    <source>
        <dbReference type="Proteomes" id="UP000290870"/>
    </source>
</evidence>
<keyword evidence="5" id="KW-0812">Transmembrane</keyword>
<keyword evidence="3" id="KW-0732">Signal</keyword>
<dbReference type="PIRSF" id="PIRSF004846">
    <property type="entry name" value="ModA"/>
    <property type="match status" value="1"/>
</dbReference>
<reference evidence="6 7" key="1">
    <citation type="submission" date="2017-10" db="EMBL/GenBank/DDBJ databases">
        <title>Genomics of the genus Arcobacter.</title>
        <authorList>
            <person name="Perez-Cataluna A."/>
            <person name="Figueras M.J."/>
        </authorList>
    </citation>
    <scope>NUCLEOTIDE SEQUENCE [LARGE SCALE GENOMIC DNA]</scope>
    <source>
        <strain evidence="6 7">F26</strain>
    </source>
</reference>
<evidence type="ECO:0000256" key="1">
    <source>
        <dbReference type="ARBA" id="ARBA00009175"/>
    </source>
</evidence>
<evidence type="ECO:0000256" key="3">
    <source>
        <dbReference type="ARBA" id="ARBA00022729"/>
    </source>
</evidence>
<dbReference type="GO" id="GO:0030973">
    <property type="term" value="F:molybdate ion binding"/>
    <property type="evidence" value="ECO:0007669"/>
    <property type="project" value="TreeGrafter"/>
</dbReference>
<dbReference type="GO" id="GO:0046872">
    <property type="term" value="F:metal ion binding"/>
    <property type="evidence" value="ECO:0007669"/>
    <property type="project" value="UniProtKB-KW"/>
</dbReference>
<keyword evidence="5" id="KW-0472">Membrane</keyword>
<feature type="transmembrane region" description="Helical" evidence="5">
    <location>
        <begin position="6"/>
        <end position="25"/>
    </location>
</feature>
<dbReference type="Gene3D" id="3.40.190.10">
    <property type="entry name" value="Periplasmic binding protein-like II"/>
    <property type="match status" value="2"/>
</dbReference>
<keyword evidence="5" id="KW-1133">Transmembrane helix</keyword>
<dbReference type="AlphaFoldDB" id="A0A4Q0ZLS7"/>
<evidence type="ECO:0000256" key="5">
    <source>
        <dbReference type="SAM" id="Phobius"/>
    </source>
</evidence>
<comment type="caution">
    <text evidence="6">The sequence shown here is derived from an EMBL/GenBank/DDBJ whole genome shotgun (WGS) entry which is preliminary data.</text>
</comment>
<dbReference type="InterPro" id="IPR050682">
    <property type="entry name" value="ModA/WtpA"/>
</dbReference>
<name>A0A4Q0ZLS7_9BACT</name>
<dbReference type="PANTHER" id="PTHR30632:SF0">
    <property type="entry name" value="SULFATE-BINDING PROTEIN"/>
    <property type="match status" value="1"/>
</dbReference>
<comment type="similarity">
    <text evidence="1">Belongs to the bacterial solute-binding protein ModA family.</text>
</comment>
<dbReference type="Pfam" id="PF13531">
    <property type="entry name" value="SBP_bac_11"/>
    <property type="match status" value="1"/>
</dbReference>
<dbReference type="InterPro" id="IPR005950">
    <property type="entry name" value="ModA"/>
</dbReference>
<organism evidence="6 7">
    <name type="scientific">Arcobacter cloacae</name>
    <dbReference type="NCBI Taxonomy" id="1054034"/>
    <lineage>
        <taxon>Bacteria</taxon>
        <taxon>Pseudomonadati</taxon>
        <taxon>Campylobacterota</taxon>
        <taxon>Epsilonproteobacteria</taxon>
        <taxon>Campylobacterales</taxon>
        <taxon>Arcobacteraceae</taxon>
        <taxon>Arcobacter</taxon>
    </lineage>
</organism>
<protein>
    <submittedName>
        <fullName evidence="6">Molybdenum ABC transporter substrate-binding protein</fullName>
    </submittedName>
</protein>
<sequence length="293" mass="33182">MGFIINDTFIILLSIIILIEIYDILEDFKMLKKMIKILILILIVQSNSYGNNKEELIFYVGITMVKPIDLLAKEFEKEFNCRIKILQGGSQDLYNSIKSSKIGDLYLPGSLSYRTNNLDDGLLLDGQFVGFNKLSFIVKKGNPKNIKSSLDELTNEDLSVVLGNDQSGSVGLATKKLLKKFNLYEKAIMNATFLATDSRNLISAIKENKADLTLNWHATIFWDGNKEFAEAILLDENLSSKSKLVINLLKTSKNPLLAKKFMDFASSQRGRDVFKDFGFLNENELKDFDKVTF</sequence>
<dbReference type="PANTHER" id="PTHR30632">
    <property type="entry name" value="MOLYBDATE-BINDING PERIPLASMIC PROTEIN"/>
    <property type="match status" value="1"/>
</dbReference>
<evidence type="ECO:0000256" key="4">
    <source>
        <dbReference type="PIRSR" id="PIRSR004846-1"/>
    </source>
</evidence>
<evidence type="ECO:0000313" key="6">
    <source>
        <dbReference type="EMBL" id="RXJ84616.1"/>
    </source>
</evidence>
<dbReference type="SUPFAM" id="SSF53850">
    <property type="entry name" value="Periplasmic binding protein-like II"/>
    <property type="match status" value="1"/>
</dbReference>
<dbReference type="Proteomes" id="UP000290870">
    <property type="component" value="Unassembled WGS sequence"/>
</dbReference>
<proteinExistence type="inferred from homology"/>
<keyword evidence="2 4" id="KW-0479">Metal-binding</keyword>
<feature type="binding site" evidence="4">
    <location>
        <position position="90"/>
    </location>
    <ligand>
        <name>molybdate</name>
        <dbReference type="ChEBI" id="CHEBI:36264"/>
    </ligand>
</feature>
<evidence type="ECO:0000256" key="2">
    <source>
        <dbReference type="ARBA" id="ARBA00022723"/>
    </source>
</evidence>
<gene>
    <name evidence="6" type="ORF">CRU90_04460</name>
</gene>
<keyword evidence="4" id="KW-0500">Molybdenum</keyword>
<dbReference type="EMBL" id="PDJZ01000004">
    <property type="protein sequence ID" value="RXJ84616.1"/>
    <property type="molecule type" value="Genomic_DNA"/>
</dbReference>
<dbReference type="GO" id="GO:0015689">
    <property type="term" value="P:molybdate ion transport"/>
    <property type="evidence" value="ECO:0007669"/>
    <property type="project" value="InterPro"/>
</dbReference>